<dbReference type="Pfam" id="PF06912">
    <property type="entry name" value="DUF1275"/>
    <property type="match status" value="1"/>
</dbReference>
<name>A0A2S6MUN8_RHOGL</name>
<dbReference type="Proteomes" id="UP000239724">
    <property type="component" value="Unassembled WGS sequence"/>
</dbReference>
<keyword evidence="2" id="KW-0472">Membrane</keyword>
<sequence>MPESEALLPVVPMRSGVGDGRGCRCRDNWKRNREILNRAAEPPHFRHVGIWENLEKDHPGQPRRQLPGRRGKGPGVPPMTGPQQARGSGMDGNGRSWAPARPAGALCLSAGYVDAYGYFRLGTHVFPANMTGNTVFFGTGLATGIVRSDWDQATINLIAIVLFVAGALVSSWLRQAIGRPWLCIVLSAVLLGPANHVLLSAHYQLFLLAFAMGFQGAAMQRFGAVSHQTVVVTGNLLHLADAVAGRAWTGAGSPKAHKPLGLLPLVSWPLYAAGAAFEMVVGVPQALPLAAPIGLLLLTAADVAWLQDQ</sequence>
<keyword evidence="4" id="KW-1185">Reference proteome</keyword>
<keyword evidence="2" id="KW-1133">Transmembrane helix</keyword>
<dbReference type="PANTHER" id="PTHR37314">
    <property type="entry name" value="SLR0142 PROTEIN"/>
    <property type="match status" value="1"/>
</dbReference>
<feature type="transmembrane region" description="Helical" evidence="2">
    <location>
        <begin position="153"/>
        <end position="173"/>
    </location>
</feature>
<dbReference type="InterPro" id="IPR010699">
    <property type="entry name" value="DUF1275"/>
</dbReference>
<feature type="transmembrane region" description="Helical" evidence="2">
    <location>
        <begin position="179"/>
        <end position="198"/>
    </location>
</feature>
<proteinExistence type="predicted"/>
<accession>A0A2S6MUN8</accession>
<reference evidence="3 4" key="1">
    <citation type="journal article" date="2018" name="Arch. Microbiol.">
        <title>New insights into the metabolic potential of the phototrophic purple bacterium Rhodopila globiformis DSM 161(T) from its draft genome sequence and evidence for a vanadium-dependent nitrogenase.</title>
        <authorList>
            <person name="Imhoff J.F."/>
            <person name="Rahn T."/>
            <person name="Kunzel S."/>
            <person name="Neulinger S.C."/>
        </authorList>
    </citation>
    <scope>NUCLEOTIDE SEQUENCE [LARGE SCALE GENOMIC DNA]</scope>
    <source>
        <strain evidence="3 4">DSM 161</strain>
    </source>
</reference>
<protein>
    <recommendedName>
        <fullName evidence="5">DUF1275 domain-containing protein</fullName>
    </recommendedName>
</protein>
<evidence type="ECO:0000313" key="3">
    <source>
        <dbReference type="EMBL" id="PPQ26068.1"/>
    </source>
</evidence>
<dbReference type="PANTHER" id="PTHR37314:SF4">
    <property type="entry name" value="UPF0700 TRANSMEMBRANE PROTEIN YOAK"/>
    <property type="match status" value="1"/>
</dbReference>
<organism evidence="3 4">
    <name type="scientific">Rhodopila globiformis</name>
    <name type="common">Rhodopseudomonas globiformis</name>
    <dbReference type="NCBI Taxonomy" id="1071"/>
    <lineage>
        <taxon>Bacteria</taxon>
        <taxon>Pseudomonadati</taxon>
        <taxon>Pseudomonadota</taxon>
        <taxon>Alphaproteobacteria</taxon>
        <taxon>Acetobacterales</taxon>
        <taxon>Acetobacteraceae</taxon>
        <taxon>Rhodopila</taxon>
    </lineage>
</organism>
<evidence type="ECO:0000313" key="4">
    <source>
        <dbReference type="Proteomes" id="UP000239724"/>
    </source>
</evidence>
<comment type="caution">
    <text evidence="3">The sequence shown here is derived from an EMBL/GenBank/DDBJ whole genome shotgun (WGS) entry which is preliminary data.</text>
</comment>
<evidence type="ECO:0000256" key="2">
    <source>
        <dbReference type="SAM" id="Phobius"/>
    </source>
</evidence>
<evidence type="ECO:0000256" key="1">
    <source>
        <dbReference type="SAM" id="MobiDB-lite"/>
    </source>
</evidence>
<dbReference type="AlphaFoldDB" id="A0A2S6MUN8"/>
<gene>
    <name evidence="3" type="ORF">CCS01_31115</name>
</gene>
<keyword evidence="2" id="KW-0812">Transmembrane</keyword>
<feature type="region of interest" description="Disordered" evidence="1">
    <location>
        <begin position="52"/>
        <end position="95"/>
    </location>
</feature>
<dbReference type="EMBL" id="NHRY01000274">
    <property type="protein sequence ID" value="PPQ26068.1"/>
    <property type="molecule type" value="Genomic_DNA"/>
</dbReference>
<evidence type="ECO:0008006" key="5">
    <source>
        <dbReference type="Google" id="ProtNLM"/>
    </source>
</evidence>